<dbReference type="SUPFAM" id="SSF50475">
    <property type="entry name" value="FMN-binding split barrel"/>
    <property type="match status" value="2"/>
</dbReference>
<dbReference type="Pfam" id="PF10615">
    <property type="entry name" value="DUF2470"/>
    <property type="match status" value="1"/>
</dbReference>
<evidence type="ECO:0000256" key="1">
    <source>
        <dbReference type="ARBA" id="ARBA00023002"/>
    </source>
</evidence>
<accession>F8KRM1</accession>
<dbReference type="GO" id="GO:0070967">
    <property type="term" value="F:coenzyme F420 binding"/>
    <property type="evidence" value="ECO:0007669"/>
    <property type="project" value="TreeGrafter"/>
</dbReference>
<reference evidence="5 6" key="1">
    <citation type="journal article" date="2011" name="J. Bacteriol.">
        <title>Genome sequence of Helicobacter bizzozeronii strain CIII-1, an isolate from human gastric mucosa.</title>
        <authorList>
            <person name="Schott T."/>
            <person name="Rossi M."/>
            <person name="Hanninen M.L."/>
        </authorList>
    </citation>
    <scope>NUCLEOTIDE SEQUENCE [LARGE SCALE GENOMIC DNA]</scope>
    <source>
        <strain evidence="5 6">CIII-1</strain>
    </source>
</reference>
<evidence type="ECO:0000259" key="3">
    <source>
        <dbReference type="Pfam" id="PF01243"/>
    </source>
</evidence>
<evidence type="ECO:0000259" key="4">
    <source>
        <dbReference type="Pfam" id="PF10615"/>
    </source>
</evidence>
<dbReference type="KEGG" id="hbi:HBZC1_04220"/>
<dbReference type="EMBL" id="FR871757">
    <property type="protein sequence ID" value="CCB79408.1"/>
    <property type="molecule type" value="Genomic_DNA"/>
</dbReference>
<dbReference type="Proteomes" id="UP000008387">
    <property type="component" value="Chromosome"/>
</dbReference>
<dbReference type="GO" id="GO:0016627">
    <property type="term" value="F:oxidoreductase activity, acting on the CH-CH group of donors"/>
    <property type="evidence" value="ECO:0007669"/>
    <property type="project" value="TreeGrafter"/>
</dbReference>
<dbReference type="Gene3D" id="3.20.180.10">
    <property type="entry name" value="PNP-oxidase-like"/>
    <property type="match status" value="1"/>
</dbReference>
<evidence type="ECO:0000313" key="6">
    <source>
        <dbReference type="Proteomes" id="UP000008387"/>
    </source>
</evidence>
<dbReference type="InterPro" id="IPR052019">
    <property type="entry name" value="F420H2_bilvrd_red/Heme_oxyg"/>
</dbReference>
<dbReference type="InterPro" id="IPR019595">
    <property type="entry name" value="DUF2470"/>
</dbReference>
<feature type="domain" description="DUF2470" evidence="4">
    <location>
        <begin position="5"/>
        <end position="78"/>
    </location>
</feature>
<dbReference type="NCBIfam" id="TIGR04109">
    <property type="entry name" value="heme_ox_HugZ"/>
    <property type="match status" value="1"/>
</dbReference>
<name>F8KRM1_HELBC</name>
<dbReference type="InterPro" id="IPR012349">
    <property type="entry name" value="Split_barrel_FMN-bd"/>
</dbReference>
<dbReference type="InterPro" id="IPR011576">
    <property type="entry name" value="Pyridox_Oxase_N"/>
</dbReference>
<feature type="domain" description="Pyridoxamine 5'-phosphate oxidase N-terminal" evidence="3">
    <location>
        <begin position="95"/>
        <end position="229"/>
    </location>
</feature>
<evidence type="ECO:0000313" key="5">
    <source>
        <dbReference type="EMBL" id="CCB79408.1"/>
    </source>
</evidence>
<dbReference type="STRING" id="1002804.HBZC1_04220"/>
<dbReference type="GO" id="GO:0005829">
    <property type="term" value="C:cytosol"/>
    <property type="evidence" value="ECO:0007669"/>
    <property type="project" value="TreeGrafter"/>
</dbReference>
<sequence length="301" mass="35114">MDISFIVKHMNENHVPDMEALLAKFGQVRGARDVRMKNADMGGMDIVYVMDGRESMLRIDFPAKVESVEGVKDAIIEMCRSLAKTTDMDEVRADLERFRESFSTVCIASLSPENEVICSYSALLFDDRDGRRQFYIYVSEVAEHFNSIKAHPDNVEIMFLEDEAVAKSPILRRRLRYRTRVTFMERGVEFDRVYDNFIQKHGKGRGLETIRHMQDFHLIKLDFIRGRFVKGFGQAYDIDAHGNITYVGSKGNPHTMKDRRDHSVDRHPEHPHHPHGHPHADRRDRHEHPHRDHGRDERISH</sequence>
<dbReference type="Gene3D" id="2.30.110.10">
    <property type="entry name" value="Electron Transport, Fmn-binding Protein, Chain A"/>
    <property type="match status" value="1"/>
</dbReference>
<gene>
    <name evidence="5" type="ordered locus">HBZC1_04220</name>
</gene>
<evidence type="ECO:0000256" key="2">
    <source>
        <dbReference type="SAM" id="MobiDB-lite"/>
    </source>
</evidence>
<dbReference type="AlphaFoldDB" id="F8KRM1"/>
<keyword evidence="6" id="KW-1185">Reference proteome</keyword>
<dbReference type="PANTHER" id="PTHR35176">
    <property type="entry name" value="HEME OXYGENASE HI_0854-RELATED"/>
    <property type="match status" value="1"/>
</dbReference>
<organism evidence="5 6">
    <name type="scientific">Helicobacter bizzozeronii (strain CIII-1)</name>
    <dbReference type="NCBI Taxonomy" id="1002804"/>
    <lineage>
        <taxon>Bacteria</taxon>
        <taxon>Pseudomonadati</taxon>
        <taxon>Campylobacterota</taxon>
        <taxon>Epsilonproteobacteria</taxon>
        <taxon>Campylobacterales</taxon>
        <taxon>Helicobacteraceae</taxon>
        <taxon>Helicobacter</taxon>
    </lineage>
</organism>
<dbReference type="PANTHER" id="PTHR35176:SF6">
    <property type="entry name" value="HEME OXYGENASE HI_0854-RELATED"/>
    <property type="match status" value="1"/>
</dbReference>
<feature type="compositionally biased region" description="Basic and acidic residues" evidence="2">
    <location>
        <begin position="278"/>
        <end position="301"/>
    </location>
</feature>
<dbReference type="InterPro" id="IPR037119">
    <property type="entry name" value="Haem_oxidase_HugZ-like_sf"/>
</dbReference>
<dbReference type="Pfam" id="PF01243">
    <property type="entry name" value="PNPOx_N"/>
    <property type="match status" value="1"/>
</dbReference>
<dbReference type="InterPro" id="IPR026324">
    <property type="entry name" value="Haem_oxygenase_HugZ"/>
</dbReference>
<feature type="compositionally biased region" description="Basic and acidic residues" evidence="2">
    <location>
        <begin position="255"/>
        <end position="268"/>
    </location>
</feature>
<dbReference type="RefSeq" id="WP_013889898.1">
    <property type="nucleotide sequence ID" value="NC_015674.1"/>
</dbReference>
<dbReference type="eggNOG" id="COG0748">
    <property type="taxonomic scope" value="Bacteria"/>
</dbReference>
<feature type="region of interest" description="Disordered" evidence="2">
    <location>
        <begin position="246"/>
        <end position="301"/>
    </location>
</feature>
<protein>
    <submittedName>
        <fullName evidence="5">Putative heme oxygenase</fullName>
    </submittedName>
</protein>
<keyword evidence="1" id="KW-0560">Oxidoreductase</keyword>
<proteinExistence type="predicted"/>
<dbReference type="HOGENOM" id="CLU_093808_0_0_7"/>